<dbReference type="Gene3D" id="1.10.10.1260">
    <property type="entry name" value="Envelope glycoprotein gp160, DUF2291, helical domain"/>
    <property type="match status" value="1"/>
</dbReference>
<evidence type="ECO:0000313" key="2">
    <source>
        <dbReference type="Proteomes" id="UP001205906"/>
    </source>
</evidence>
<dbReference type="Gene3D" id="2.40.50.420">
    <property type="entry name" value="Envelope glycoprotein gp160, DUF2291, alpha/beta domain"/>
    <property type="match status" value="1"/>
</dbReference>
<dbReference type="InterPro" id="IPR036215">
    <property type="entry name" value="TM0957-like_sf"/>
</dbReference>
<proteinExistence type="predicted"/>
<dbReference type="SUPFAM" id="SSF141318">
    <property type="entry name" value="TM0957-like"/>
    <property type="match status" value="1"/>
</dbReference>
<evidence type="ECO:0000313" key="1">
    <source>
        <dbReference type="EMBL" id="MCO6051932.1"/>
    </source>
</evidence>
<accession>A0ABT1CAT4</accession>
<dbReference type="RefSeq" id="WP_252821964.1">
    <property type="nucleotide sequence ID" value="NZ_JAMXQS010000009.1"/>
</dbReference>
<dbReference type="Pfam" id="PF10054">
    <property type="entry name" value="DUF2291"/>
    <property type="match status" value="1"/>
</dbReference>
<dbReference type="EMBL" id="JAMXQS010000009">
    <property type="protein sequence ID" value="MCO6051932.1"/>
    <property type="molecule type" value="Genomic_DNA"/>
</dbReference>
<keyword evidence="2" id="KW-1185">Reference proteome</keyword>
<sequence>MTAQPVAVRRKASRLSKRALILSALGVVLIAAMALDTTVIRLDSEQAAQTAGFSPQTFGQTEFPNVQSDIESRAVDAKTLADAVAADKAGATKQYAVGTGPNAVFPVKFTGIAGEPKSGIYPITVEGLPEGLLVRVQTGPAINGTELRDATGKYVFGQFKNQIEFQNAGSALNNAMKEAVLAQVDAANLKGKTVSVTGAFKLINPKSWLVTPVRLEVQP</sequence>
<reference evidence="1 2" key="1">
    <citation type="submission" date="2022-06" db="EMBL/GenBank/DDBJ databases">
        <title>Mesorhizobium sp. strain RP14 Genome sequencing and assembly.</title>
        <authorList>
            <person name="Kim I."/>
        </authorList>
    </citation>
    <scope>NUCLEOTIDE SEQUENCE [LARGE SCALE GENOMIC DNA]</scope>
    <source>
        <strain evidence="2">RP14(2022)</strain>
    </source>
</reference>
<dbReference type="InterPro" id="IPR014582">
    <property type="entry name" value="UCP033535_lipo"/>
</dbReference>
<organism evidence="1 2">
    <name type="scientific">Mesorhizobium liriopis</name>
    <dbReference type="NCBI Taxonomy" id="2953882"/>
    <lineage>
        <taxon>Bacteria</taxon>
        <taxon>Pseudomonadati</taxon>
        <taxon>Pseudomonadota</taxon>
        <taxon>Alphaproteobacteria</taxon>
        <taxon>Hyphomicrobiales</taxon>
        <taxon>Phyllobacteriaceae</taxon>
        <taxon>Mesorhizobium</taxon>
    </lineage>
</organism>
<name>A0ABT1CAT4_9HYPH</name>
<comment type="caution">
    <text evidence="1">The sequence shown here is derived from an EMBL/GenBank/DDBJ whole genome shotgun (WGS) entry which is preliminary data.</text>
</comment>
<dbReference type="PIRSF" id="PIRSF033535">
    <property type="entry name" value="UCP033535_plp"/>
    <property type="match status" value="1"/>
</dbReference>
<protein>
    <submittedName>
        <fullName evidence="1">DUF2291 domain-containing protein</fullName>
    </submittedName>
</protein>
<dbReference type="Proteomes" id="UP001205906">
    <property type="component" value="Unassembled WGS sequence"/>
</dbReference>
<gene>
    <name evidence="1" type="ORF">NGM99_19270</name>
</gene>